<gene>
    <name evidence="2" type="ORF">LCGC14_1727820</name>
</gene>
<comment type="caution">
    <text evidence="2">The sequence shown here is derived from an EMBL/GenBank/DDBJ whole genome shotgun (WGS) entry which is preliminary data.</text>
</comment>
<feature type="transmembrane region" description="Helical" evidence="1">
    <location>
        <begin position="12"/>
        <end position="29"/>
    </location>
</feature>
<keyword evidence="1" id="KW-0472">Membrane</keyword>
<keyword evidence="1" id="KW-1133">Transmembrane helix</keyword>
<dbReference type="AlphaFoldDB" id="A0A0F9HY92"/>
<keyword evidence="1" id="KW-0812">Transmembrane</keyword>
<organism evidence="2">
    <name type="scientific">marine sediment metagenome</name>
    <dbReference type="NCBI Taxonomy" id="412755"/>
    <lineage>
        <taxon>unclassified sequences</taxon>
        <taxon>metagenomes</taxon>
        <taxon>ecological metagenomes</taxon>
    </lineage>
</organism>
<name>A0A0F9HY92_9ZZZZ</name>
<protein>
    <submittedName>
        <fullName evidence="2">Uncharacterized protein</fullName>
    </submittedName>
</protein>
<evidence type="ECO:0000256" key="1">
    <source>
        <dbReference type="SAM" id="Phobius"/>
    </source>
</evidence>
<sequence>MMDADTKFAVKYFALFLLIIVGVVMLFSYQESRVFNKLTGADTTMVDALFVQLRVIQPVQGGGE</sequence>
<dbReference type="EMBL" id="LAZR01015638">
    <property type="protein sequence ID" value="KKM08052.1"/>
    <property type="molecule type" value="Genomic_DNA"/>
</dbReference>
<proteinExistence type="predicted"/>
<evidence type="ECO:0000313" key="2">
    <source>
        <dbReference type="EMBL" id="KKM08052.1"/>
    </source>
</evidence>
<accession>A0A0F9HY92</accession>
<reference evidence="2" key="1">
    <citation type="journal article" date="2015" name="Nature">
        <title>Complex archaea that bridge the gap between prokaryotes and eukaryotes.</title>
        <authorList>
            <person name="Spang A."/>
            <person name="Saw J.H."/>
            <person name="Jorgensen S.L."/>
            <person name="Zaremba-Niedzwiedzka K."/>
            <person name="Martijn J."/>
            <person name="Lind A.E."/>
            <person name="van Eijk R."/>
            <person name="Schleper C."/>
            <person name="Guy L."/>
            <person name="Ettema T.J."/>
        </authorList>
    </citation>
    <scope>NUCLEOTIDE SEQUENCE</scope>
</reference>